<reference evidence="1" key="1">
    <citation type="submission" date="2020-05" db="UniProtKB">
        <authorList>
            <consortium name="EnsemblMetazoa"/>
        </authorList>
    </citation>
    <scope>IDENTIFICATION</scope>
    <source>
        <strain evidence="1">SANGQUA</strain>
    </source>
</reference>
<organism evidence="1 2">
    <name type="scientific">Anopheles quadriannulatus</name>
    <name type="common">Mosquito</name>
    <dbReference type="NCBI Taxonomy" id="34691"/>
    <lineage>
        <taxon>Eukaryota</taxon>
        <taxon>Metazoa</taxon>
        <taxon>Ecdysozoa</taxon>
        <taxon>Arthropoda</taxon>
        <taxon>Hexapoda</taxon>
        <taxon>Insecta</taxon>
        <taxon>Pterygota</taxon>
        <taxon>Neoptera</taxon>
        <taxon>Endopterygota</taxon>
        <taxon>Diptera</taxon>
        <taxon>Nematocera</taxon>
        <taxon>Culicoidea</taxon>
        <taxon>Culicidae</taxon>
        <taxon>Anophelinae</taxon>
        <taxon>Anopheles</taxon>
    </lineage>
</organism>
<proteinExistence type="predicted"/>
<dbReference type="PANTHER" id="PTHR21112:SF0">
    <property type="entry name" value="CHEMOSENSORY PROTEIN A 29A-RELATED"/>
    <property type="match status" value="1"/>
</dbReference>
<dbReference type="Proteomes" id="UP000076407">
    <property type="component" value="Unassembled WGS sequence"/>
</dbReference>
<accession>A0A182X2I2</accession>
<protein>
    <submittedName>
        <fullName evidence="1">Uncharacterized protein</fullName>
    </submittedName>
</protein>
<evidence type="ECO:0000313" key="2">
    <source>
        <dbReference type="Proteomes" id="UP000076407"/>
    </source>
</evidence>
<dbReference type="EnsemblMetazoa" id="AQUA004001-RA">
    <property type="protein sequence ID" value="AQUA004001-PA"/>
    <property type="gene ID" value="AQUA004001"/>
</dbReference>
<dbReference type="VEuPathDB" id="VectorBase:AQUA004001"/>
<name>A0A182X2I2_ANOQN</name>
<dbReference type="PANTHER" id="PTHR21112">
    <property type="entry name" value="CHEMOSENSORY PROTEIN A 29A-RELATED"/>
    <property type="match status" value="1"/>
</dbReference>
<keyword evidence="2" id="KW-1185">Reference proteome</keyword>
<evidence type="ECO:0000313" key="1">
    <source>
        <dbReference type="EnsemblMetazoa" id="AQUA004001-PA"/>
    </source>
</evidence>
<dbReference type="STRING" id="34691.A0A182X2I2"/>
<sequence>MEVQYHRVENVKNSSMAVSNIRVAKINRNQHGLRGNLTFLKDIGNNYLLFTEIYHSSLGNNQFTRTPYKLPILGICDFNSYMLNEYRDYLEDVIENLPLDNECPIGARVLVVKDVIFDSNAWPQQGRPGLWKVEMKIVEALTSTNILELHFYINVYDY</sequence>
<dbReference type="AlphaFoldDB" id="A0A182X2I2"/>